<dbReference type="EMBL" id="BLIV01000012">
    <property type="protein sequence ID" value="GFE52388.1"/>
    <property type="molecule type" value="Genomic_DNA"/>
</dbReference>
<gene>
    <name evidence="1" type="ORF">So717_41410</name>
</gene>
<dbReference type="AlphaFoldDB" id="A0A640VVF2"/>
<organism evidence="1 2">
    <name type="scientific">Roseobacter cerasinus</name>
    <dbReference type="NCBI Taxonomy" id="2602289"/>
    <lineage>
        <taxon>Bacteria</taxon>
        <taxon>Pseudomonadati</taxon>
        <taxon>Pseudomonadota</taxon>
        <taxon>Alphaproteobacteria</taxon>
        <taxon>Rhodobacterales</taxon>
        <taxon>Roseobacteraceae</taxon>
        <taxon>Roseobacter</taxon>
    </lineage>
</organism>
<dbReference type="RefSeq" id="WP_238841156.1">
    <property type="nucleotide sequence ID" value="NZ_BLIV01000012.1"/>
</dbReference>
<proteinExistence type="predicted"/>
<dbReference type="Proteomes" id="UP000436522">
    <property type="component" value="Unassembled WGS sequence"/>
</dbReference>
<reference evidence="1 2" key="1">
    <citation type="submission" date="2019-12" db="EMBL/GenBank/DDBJ databases">
        <title>Roseobacter cerasinus sp. nov., isolated from seawater around aquaculture.</title>
        <authorList>
            <person name="Muramatsu S."/>
            <person name="Takabe Y."/>
            <person name="Mori K."/>
            <person name="Takaichi S."/>
            <person name="Hanada S."/>
        </authorList>
    </citation>
    <scope>NUCLEOTIDE SEQUENCE [LARGE SCALE GENOMIC DNA]</scope>
    <source>
        <strain evidence="1 2">AI77</strain>
    </source>
</reference>
<protein>
    <submittedName>
        <fullName evidence="1">Uncharacterized protein</fullName>
    </submittedName>
</protein>
<evidence type="ECO:0000313" key="1">
    <source>
        <dbReference type="EMBL" id="GFE52388.1"/>
    </source>
</evidence>
<evidence type="ECO:0000313" key="2">
    <source>
        <dbReference type="Proteomes" id="UP000436522"/>
    </source>
</evidence>
<sequence>MAPPSYTLADIRAHSSFPFRNWRTEDFEFLMLELYWAERVRSVLGEDMAGFEPLYDTERDGNPILSVTHAGSLRGLRVVVNENDDAKPLYPEATGPDAFYPLYAFLNDGRLPDGETPVNELVLLVSLDERMSEQIDAFIRWHCIEEKSVDEMEALFLRYETDFGQIDPDTAFPDQ</sequence>
<keyword evidence="2" id="KW-1185">Reference proteome</keyword>
<name>A0A640VVF2_9RHOB</name>
<accession>A0A640VVF2</accession>
<comment type="caution">
    <text evidence="1">The sequence shown here is derived from an EMBL/GenBank/DDBJ whole genome shotgun (WGS) entry which is preliminary data.</text>
</comment>